<accession>A0A0R0M491</accession>
<dbReference type="PANTHER" id="PTHR10114">
    <property type="entry name" value="60S RIBOSOMAL PROTEIN L36"/>
    <property type="match status" value="1"/>
</dbReference>
<keyword evidence="2 4" id="KW-0689">Ribosomal protein</keyword>
<dbReference type="Proteomes" id="UP000051530">
    <property type="component" value="Unassembled WGS sequence"/>
</dbReference>
<dbReference type="GO" id="GO:0006412">
    <property type="term" value="P:translation"/>
    <property type="evidence" value="ECO:0007669"/>
    <property type="project" value="InterPro"/>
</dbReference>
<evidence type="ECO:0000256" key="3">
    <source>
        <dbReference type="ARBA" id="ARBA00023274"/>
    </source>
</evidence>
<dbReference type="InterPro" id="IPR038097">
    <property type="entry name" value="Ribosomal_eL36_sf"/>
</dbReference>
<dbReference type="GO" id="GO:0003735">
    <property type="term" value="F:structural constituent of ribosome"/>
    <property type="evidence" value="ECO:0007669"/>
    <property type="project" value="InterPro"/>
</dbReference>
<protein>
    <submittedName>
        <fullName evidence="4">60S ribosomal protein L36</fullName>
    </submittedName>
</protein>
<keyword evidence="5" id="KW-1185">Reference proteome</keyword>
<comment type="caution">
    <text evidence="4">The sequence shown here is derived from an EMBL/GenBank/DDBJ whole genome shotgun (WGS) entry which is preliminary data.</text>
</comment>
<keyword evidence="3" id="KW-0687">Ribonucleoprotein</keyword>
<evidence type="ECO:0000256" key="1">
    <source>
        <dbReference type="ARBA" id="ARBA00006509"/>
    </source>
</evidence>
<dbReference type="OrthoDB" id="9616667at2759"/>
<sequence length="88" mass="10015">MILNQKARALKHKVVKLNLKKKDKSALFKPSENKLLARSIVSEICGKAPYELMAISYLKKGNDKKCKKFLRKRLGSLKAAKKKMDILS</sequence>
<dbReference type="GO" id="GO:1990904">
    <property type="term" value="C:ribonucleoprotein complex"/>
    <property type="evidence" value="ECO:0007669"/>
    <property type="project" value="UniProtKB-KW"/>
</dbReference>
<proteinExistence type="inferred from homology"/>
<evidence type="ECO:0000256" key="2">
    <source>
        <dbReference type="ARBA" id="ARBA00022980"/>
    </source>
</evidence>
<evidence type="ECO:0000313" key="5">
    <source>
        <dbReference type="Proteomes" id="UP000051530"/>
    </source>
</evidence>
<name>A0A0R0M491_9MICR</name>
<evidence type="ECO:0000313" key="4">
    <source>
        <dbReference type="EMBL" id="KRH94949.1"/>
    </source>
</evidence>
<gene>
    <name evidence="4" type="ORF">M153_880004981</name>
</gene>
<dbReference type="GO" id="GO:0005840">
    <property type="term" value="C:ribosome"/>
    <property type="evidence" value="ECO:0007669"/>
    <property type="project" value="UniProtKB-KW"/>
</dbReference>
<organism evidence="4 5">
    <name type="scientific">Pseudoloma neurophilia</name>
    <dbReference type="NCBI Taxonomy" id="146866"/>
    <lineage>
        <taxon>Eukaryota</taxon>
        <taxon>Fungi</taxon>
        <taxon>Fungi incertae sedis</taxon>
        <taxon>Microsporidia</taxon>
        <taxon>Pseudoloma</taxon>
    </lineage>
</organism>
<dbReference type="VEuPathDB" id="MicrosporidiaDB:M153_880004981"/>
<dbReference type="Pfam" id="PF01158">
    <property type="entry name" value="Ribosomal_L36e"/>
    <property type="match status" value="1"/>
</dbReference>
<reference evidence="4 5" key="1">
    <citation type="submission" date="2015-07" db="EMBL/GenBank/DDBJ databases">
        <title>The genome of Pseudoloma neurophilia, a relevant intracellular parasite of the zebrafish.</title>
        <authorList>
            <person name="Ndikumana S."/>
            <person name="Pelin A."/>
            <person name="Sanders J."/>
            <person name="Corradi N."/>
        </authorList>
    </citation>
    <scope>NUCLEOTIDE SEQUENCE [LARGE SCALE GENOMIC DNA]</scope>
    <source>
        <strain evidence="4 5">MK1</strain>
    </source>
</reference>
<comment type="similarity">
    <text evidence="1">Belongs to the eukaryotic ribosomal protein eL36 family.</text>
</comment>
<dbReference type="AlphaFoldDB" id="A0A0R0M491"/>
<dbReference type="InterPro" id="IPR000509">
    <property type="entry name" value="Ribosomal_eL36"/>
</dbReference>
<dbReference type="EMBL" id="LGUB01000014">
    <property type="protein sequence ID" value="KRH94949.1"/>
    <property type="molecule type" value="Genomic_DNA"/>
</dbReference>
<dbReference type="Gene3D" id="1.10.10.1760">
    <property type="entry name" value="60S ribosomal protein L36"/>
    <property type="match status" value="1"/>
</dbReference>